<keyword evidence="2" id="KW-1185">Reference proteome</keyword>
<dbReference type="Proteomes" id="UP000243525">
    <property type="component" value="Unassembled WGS sequence"/>
</dbReference>
<organism evidence="1 2">
    <name type="scientific">Mangrovibacterium marinum</name>
    <dbReference type="NCBI Taxonomy" id="1639118"/>
    <lineage>
        <taxon>Bacteria</taxon>
        <taxon>Pseudomonadati</taxon>
        <taxon>Bacteroidota</taxon>
        <taxon>Bacteroidia</taxon>
        <taxon>Marinilabiliales</taxon>
        <taxon>Prolixibacteraceae</taxon>
        <taxon>Mangrovibacterium</taxon>
    </lineage>
</organism>
<dbReference type="InterPro" id="IPR015996">
    <property type="entry name" value="UCP028451"/>
</dbReference>
<accession>A0A2T5C6L1</accession>
<evidence type="ECO:0000313" key="2">
    <source>
        <dbReference type="Proteomes" id="UP000243525"/>
    </source>
</evidence>
<dbReference type="InterPro" id="IPR012808">
    <property type="entry name" value="CHP02453"/>
</dbReference>
<dbReference type="EMBL" id="QAAD01000001">
    <property type="protein sequence ID" value="PTN10571.1"/>
    <property type="molecule type" value="Genomic_DNA"/>
</dbReference>
<sequence length="219" mass="25588">MKAVFEFLTELKENNNRDWFNAHRQAYEQAREQMLFLTDILIQEVRRFDTDIPVLNARDCLFRIFRDVRFAKDKSPYKTNMGSFIAPGGRKSELGGYYIHLEPGASFVGGGVWCPSPDVLRAIRQEIYESPESFKEVLHDTDFHQYFPDIMGEKLKTAPKGFDKEFADIDLLRPKSYAFGHSLTDEEVLSENLVEEAIDMFRQLSFMNRFLNDAIKHRK</sequence>
<gene>
    <name evidence="1" type="ORF">C8N47_101221</name>
</gene>
<dbReference type="PANTHER" id="PTHR36452">
    <property type="entry name" value="CHROMOSOME 12, WHOLE GENOME SHOTGUN SEQUENCE"/>
    <property type="match status" value="1"/>
</dbReference>
<dbReference type="PIRSF" id="PIRSF028451">
    <property type="entry name" value="UCP028451"/>
    <property type="match status" value="1"/>
</dbReference>
<comment type="caution">
    <text evidence="1">The sequence shown here is derived from an EMBL/GenBank/DDBJ whole genome shotgun (WGS) entry which is preliminary data.</text>
</comment>
<proteinExistence type="predicted"/>
<dbReference type="NCBIfam" id="TIGR02453">
    <property type="entry name" value="TIGR02453 family protein"/>
    <property type="match status" value="1"/>
</dbReference>
<dbReference type="AlphaFoldDB" id="A0A2T5C6L1"/>
<dbReference type="Pfam" id="PF09365">
    <property type="entry name" value="DUF2461"/>
    <property type="match status" value="1"/>
</dbReference>
<name>A0A2T5C6L1_9BACT</name>
<evidence type="ECO:0000313" key="1">
    <source>
        <dbReference type="EMBL" id="PTN10571.1"/>
    </source>
</evidence>
<dbReference type="RefSeq" id="WP_107820673.1">
    <property type="nucleotide sequence ID" value="NZ_OY782574.1"/>
</dbReference>
<reference evidence="1 2" key="1">
    <citation type="submission" date="2018-04" db="EMBL/GenBank/DDBJ databases">
        <title>Genomic Encyclopedia of Archaeal and Bacterial Type Strains, Phase II (KMG-II): from individual species to whole genera.</title>
        <authorList>
            <person name="Goeker M."/>
        </authorList>
    </citation>
    <scope>NUCLEOTIDE SEQUENCE [LARGE SCALE GENOMIC DNA]</scope>
    <source>
        <strain evidence="1 2">DSM 28823</strain>
    </source>
</reference>
<protein>
    <submittedName>
        <fullName evidence="1">Uncharacterized protein (TIGR02453 family)</fullName>
    </submittedName>
</protein>
<dbReference type="OrthoDB" id="9794241at2"/>
<dbReference type="PANTHER" id="PTHR36452:SF1">
    <property type="entry name" value="DUF2461 DOMAIN-CONTAINING PROTEIN"/>
    <property type="match status" value="1"/>
</dbReference>